<keyword evidence="2" id="KW-1185">Reference proteome</keyword>
<dbReference type="InterPro" id="IPR032675">
    <property type="entry name" value="LRR_dom_sf"/>
</dbReference>
<dbReference type="AlphaFoldDB" id="A0A137NTJ4"/>
<evidence type="ECO:0000313" key="2">
    <source>
        <dbReference type="Proteomes" id="UP000070444"/>
    </source>
</evidence>
<protein>
    <recommendedName>
        <fullName evidence="3">F-box domain-containing protein</fullName>
    </recommendedName>
</protein>
<proteinExistence type="predicted"/>
<dbReference type="EMBL" id="KQ964772">
    <property type="protein sequence ID" value="KXN66059.1"/>
    <property type="molecule type" value="Genomic_DNA"/>
</dbReference>
<accession>A0A137NTJ4</accession>
<dbReference type="Proteomes" id="UP000070444">
    <property type="component" value="Unassembled WGS sequence"/>
</dbReference>
<sequence length="228" mass="26969">MDQSSMLSLNIVNTWVYLPEPKTLSQYFSNNDLIELSKTCKKYRNQLKSQVFRTIIIPQNCGKLYDKINRSRKHHYKFNDVKNRLKIDLSECHHLVNQVIFKHSLTPQFVKNFFTLFPNISQVTIETKSYNLKCLIEILHNAKNLYYINLRVNSIDYESIKVKFHKFCKQLKSLKLFVPYDLDETELKFDFIDINFSNLSYLTIVNNEVLAKLSNGHPSLKSVEFNED</sequence>
<dbReference type="SUPFAM" id="SSF52047">
    <property type="entry name" value="RNI-like"/>
    <property type="match status" value="1"/>
</dbReference>
<gene>
    <name evidence="1" type="ORF">CONCODRAFT_12171</name>
</gene>
<evidence type="ECO:0000313" key="1">
    <source>
        <dbReference type="EMBL" id="KXN66059.1"/>
    </source>
</evidence>
<feature type="non-terminal residue" evidence="1">
    <location>
        <position position="228"/>
    </location>
</feature>
<organism evidence="1 2">
    <name type="scientific">Conidiobolus coronatus (strain ATCC 28846 / CBS 209.66 / NRRL 28638)</name>
    <name type="common">Delacroixia coronata</name>
    <dbReference type="NCBI Taxonomy" id="796925"/>
    <lineage>
        <taxon>Eukaryota</taxon>
        <taxon>Fungi</taxon>
        <taxon>Fungi incertae sedis</taxon>
        <taxon>Zoopagomycota</taxon>
        <taxon>Entomophthoromycotina</taxon>
        <taxon>Entomophthoromycetes</taxon>
        <taxon>Entomophthorales</taxon>
        <taxon>Ancylistaceae</taxon>
        <taxon>Conidiobolus</taxon>
    </lineage>
</organism>
<dbReference type="Gene3D" id="3.80.10.10">
    <property type="entry name" value="Ribonuclease Inhibitor"/>
    <property type="match status" value="1"/>
</dbReference>
<name>A0A137NTJ4_CONC2</name>
<reference evidence="1 2" key="1">
    <citation type="journal article" date="2015" name="Genome Biol. Evol.">
        <title>Phylogenomic analyses indicate that early fungi evolved digesting cell walls of algal ancestors of land plants.</title>
        <authorList>
            <person name="Chang Y."/>
            <person name="Wang S."/>
            <person name="Sekimoto S."/>
            <person name="Aerts A.L."/>
            <person name="Choi C."/>
            <person name="Clum A."/>
            <person name="LaButti K.M."/>
            <person name="Lindquist E.A."/>
            <person name="Yee Ngan C."/>
            <person name="Ohm R.A."/>
            <person name="Salamov A.A."/>
            <person name="Grigoriev I.V."/>
            <person name="Spatafora J.W."/>
            <person name="Berbee M.L."/>
        </authorList>
    </citation>
    <scope>NUCLEOTIDE SEQUENCE [LARGE SCALE GENOMIC DNA]</scope>
    <source>
        <strain evidence="1 2">NRRL 28638</strain>
    </source>
</reference>
<evidence type="ECO:0008006" key="3">
    <source>
        <dbReference type="Google" id="ProtNLM"/>
    </source>
</evidence>